<evidence type="ECO:0000259" key="79">
    <source>
        <dbReference type="PROSITE" id="PS51947"/>
    </source>
</evidence>
<keyword evidence="20" id="KW-0547">Nucleotide-binding</keyword>
<dbReference type="InterPro" id="IPR023183">
    <property type="entry name" value="Chymotrypsin-like_C"/>
</dbReference>
<reference evidence="83" key="1">
    <citation type="submission" date="2015-12" db="EMBL/GenBank/DDBJ databases">
        <title>Detection and complete genome analysis of novel rat arteriviruses closely related to porcine reproductive and respiratory syndrome virus in China, 2014-2015.</title>
        <authorList>
            <person name="Wu Z."/>
            <person name="Jin Q."/>
        </authorList>
    </citation>
    <scope>NUCLEOTIDE SEQUENCE [LARGE SCALE GENOMIC DNA]</scope>
</reference>
<evidence type="ECO:0000256" key="10">
    <source>
        <dbReference type="ARBA" id="ARBA00022562"/>
    </source>
</evidence>
<keyword evidence="14" id="KW-0645">Protease</keyword>
<dbReference type="InterPro" id="IPR009003">
    <property type="entry name" value="Peptidase_S1_PA"/>
</dbReference>
<feature type="transmembrane region" description="Helical" evidence="70">
    <location>
        <begin position="2048"/>
        <end position="2066"/>
    </location>
</feature>
<evidence type="ECO:0000256" key="39">
    <source>
        <dbReference type="ARBA" id="ARBA00023184"/>
    </source>
</evidence>
<evidence type="ECO:0000256" key="21">
    <source>
        <dbReference type="ARBA" id="ARBA00022758"/>
    </source>
</evidence>
<evidence type="ECO:0000256" key="38">
    <source>
        <dbReference type="ARBA" id="ARBA00023136"/>
    </source>
</evidence>
<keyword evidence="31" id="KW-1100">Inhibition of host NF-kappa-B by virus</keyword>
<comment type="subcellular location">
    <subcellularLocation>
        <location evidence="6">Host cytoplasm</location>
        <location evidence="6">Host perinuclear region</location>
    </subcellularLocation>
    <subcellularLocation>
        <location evidence="5">Host endoplasmic reticulum</location>
    </subcellularLocation>
    <subcellularLocation>
        <location evidence="4">Host membrane</location>
        <topology evidence="4">Multi-pass membrane protein</topology>
    </subcellularLocation>
    <subcellularLocation>
        <location evidence="3">Host nucleus</location>
    </subcellularLocation>
</comment>
<evidence type="ECO:0000256" key="56">
    <source>
        <dbReference type="ARBA" id="ARBA00044019"/>
    </source>
</evidence>
<dbReference type="Pfam" id="PF00680">
    <property type="entry name" value="RdRP_1"/>
    <property type="match status" value="1"/>
</dbReference>
<keyword evidence="45" id="KW-0899">Viral immunoevasion</keyword>
<keyword evidence="30" id="KW-0067">ATP-binding</keyword>
<comment type="subunit">
    <text evidence="55">Interacts with host OTULIN.</text>
</comment>
<evidence type="ECO:0000259" key="72">
    <source>
        <dbReference type="PROSITE" id="PS51379"/>
    </source>
</evidence>
<evidence type="ECO:0000256" key="54">
    <source>
        <dbReference type="ARBA" id="ARBA00044015"/>
    </source>
</evidence>
<comment type="function">
    <text evidence="2">Responsible for replication and transcription of the viral RNA genome.</text>
</comment>
<feature type="transmembrane region" description="Helical" evidence="70">
    <location>
        <begin position="1215"/>
        <end position="1241"/>
    </location>
</feature>
<feature type="domain" description="Peptidase S32" evidence="73">
    <location>
        <begin position="1764"/>
        <end position="1967"/>
    </location>
</feature>
<dbReference type="InterPro" id="IPR038154">
    <property type="entry name" value="AV_PCPbeta_sf"/>
</dbReference>
<feature type="transmembrane region" description="Helical" evidence="70">
    <location>
        <begin position="2016"/>
        <end position="2036"/>
    </location>
</feature>
<evidence type="ECO:0000256" key="5">
    <source>
        <dbReference type="ARBA" id="ARBA00004354"/>
    </source>
</evidence>
<dbReference type="Gene3D" id="4.10.80.390">
    <property type="match status" value="1"/>
</dbReference>
<keyword evidence="24 68" id="KW-0378">Hydrolase</keyword>
<dbReference type="PROSITE" id="PS51539">
    <property type="entry name" value="AV_PCP_ALPHA"/>
    <property type="match status" value="1"/>
</dbReference>
<dbReference type="Pfam" id="PF22049">
    <property type="entry name" value="PRRSV-NSP11_N"/>
    <property type="match status" value="1"/>
</dbReference>
<comment type="function">
    <text evidence="59">Plays a role in viral transcription/replication and prevents the simultaneous activation of host cell dsRNA sensors, such as MDA5/IFIH1, OAS, PKR (By similarity) and NLRP3 inflammasome. Acts by degrading the 5'-polyuridines generated during replication of the poly(A) region of viral genomic and subgenomic RNAs. Catalyzes a two-step reaction in which a 2'3'-cyclic phosphate (2'3'-cP) is first generated by 2'-O transesterification, which is then hydrolyzed to a 3'-phosphate (3'-P). If not degraded, poly(U) RNA would hybridize with poly(A) RNA tails and activate host dsRNA sensors. Also plays a role in the inhibition of host type I interferon production by recruiting host OTULIN to promote removal of linear ubiquitination targeting host NEMO.</text>
</comment>
<evidence type="ECO:0000256" key="17">
    <source>
        <dbReference type="ARBA" id="ARBA00022695"/>
    </source>
</evidence>
<evidence type="ECO:0000256" key="25">
    <source>
        <dbReference type="ARBA" id="ARBA00022806"/>
    </source>
</evidence>
<dbReference type="Pfam" id="PF14757">
    <property type="entry name" value="NSP2-B_epitope"/>
    <property type="match status" value="1"/>
</dbReference>
<dbReference type="InterPro" id="IPR027355">
    <property type="entry name" value="NSP10_Av_ZBD"/>
</dbReference>
<evidence type="ECO:0000256" key="8">
    <source>
        <dbReference type="ARBA" id="ARBA00022087"/>
    </source>
</evidence>
<dbReference type="Gene3D" id="3.90.70.160">
    <property type="match status" value="1"/>
</dbReference>
<evidence type="ECO:0000256" key="23">
    <source>
        <dbReference type="ARBA" id="ARBA00022771"/>
    </source>
</evidence>
<keyword evidence="17" id="KW-0548">Nucleotidyltransferase</keyword>
<evidence type="ECO:0000256" key="11">
    <source>
        <dbReference type="ARBA" id="ARBA00022581"/>
    </source>
</evidence>
<evidence type="ECO:0000256" key="52">
    <source>
        <dbReference type="ARBA" id="ARBA00043938"/>
    </source>
</evidence>
<dbReference type="Gene3D" id="3.90.70.70">
    <property type="entry name" value="Arterivirus papain-like cysteine protease beta domain"/>
    <property type="match status" value="1"/>
</dbReference>
<evidence type="ECO:0000259" key="74">
    <source>
        <dbReference type="PROSITE" id="PS51538"/>
    </source>
</evidence>
<dbReference type="InterPro" id="IPR043504">
    <property type="entry name" value="Peptidase_S1_PA_chymotrypsin"/>
</dbReference>
<dbReference type="InterPro" id="IPR043609">
    <property type="entry name" value="NendoU_nidovirus"/>
</dbReference>
<dbReference type="GO" id="GO:0039502">
    <property type="term" value="P:symbiont-mediated suppression of host type I interferon-mediated signaling pathway"/>
    <property type="evidence" value="ECO:0007669"/>
    <property type="project" value="UniProtKB-KW"/>
</dbReference>
<evidence type="ECO:0000256" key="1">
    <source>
        <dbReference type="ARBA" id="ARBA00000707"/>
    </source>
</evidence>
<evidence type="ECO:0000259" key="80">
    <source>
        <dbReference type="PROSITE" id="PS51958"/>
    </source>
</evidence>
<dbReference type="EMBL" id="KU302440">
    <property type="protein sequence ID" value="APT40619.1"/>
    <property type="molecule type" value="Genomic_RNA"/>
</dbReference>
<dbReference type="InterPro" id="IPR044863">
    <property type="entry name" value="NIRAN"/>
</dbReference>
<dbReference type="InterPro" id="IPR054104">
    <property type="entry name" value="Nsp1alpha_Znf"/>
</dbReference>
<dbReference type="InterPro" id="IPR023338">
    <property type="entry name" value="Arterivirus_NSP4_peptidase"/>
</dbReference>
<comment type="function">
    <text evidence="51">Displays RNA and DNA duplex-unwinding activities with 5' to 3' polarity.</text>
</comment>
<comment type="catalytic activity">
    <reaction evidence="1">
        <text>Thiol-dependent hydrolysis of ester, thioester, amide, peptide and isopeptide bonds formed by the C-terminal Gly of ubiquitin (a 76-residue protein attached to proteins as an intracellular targeting signal).</text>
        <dbReference type="EC" id="3.4.19.12"/>
    </reaction>
</comment>
<evidence type="ECO:0000259" key="73">
    <source>
        <dbReference type="PROSITE" id="PS51493"/>
    </source>
</evidence>
<dbReference type="GO" id="GO:0085034">
    <property type="term" value="P:symbiont-mediated suppression of host NF-kappaB cascade"/>
    <property type="evidence" value="ECO:0007669"/>
    <property type="project" value="UniProtKB-KW"/>
</dbReference>
<evidence type="ECO:0000256" key="58">
    <source>
        <dbReference type="ARBA" id="ARBA00044033"/>
    </source>
</evidence>
<evidence type="ECO:0000256" key="12">
    <source>
        <dbReference type="ARBA" id="ARBA00022632"/>
    </source>
</evidence>
<evidence type="ECO:0000256" key="22">
    <source>
        <dbReference type="ARBA" id="ARBA00022759"/>
    </source>
</evidence>
<dbReference type="InterPro" id="IPR007094">
    <property type="entry name" value="RNA-dir_pol_PSvirus"/>
</dbReference>
<feature type="region of interest" description="Disordered" evidence="69">
    <location>
        <begin position="972"/>
        <end position="996"/>
    </location>
</feature>
<keyword evidence="18 68" id="KW-0540">Nuclease</keyword>
<name>A0A1L6Z3P9_9NIDO</name>
<comment type="subunit">
    <text evidence="61">Interacts with host EIF2AK2; this interaction occurs in host stress granules and leads to EIF2AK2 inhibition. Interacts with host G3BP1; this interaction probably plays a role in Nsp1-beta-mediated inhibition of host EIF2AK2.</text>
</comment>
<organism evidence="82 83">
    <name type="scientific">RtClon arterivirus</name>
    <dbReference type="NCBI Taxonomy" id="2847272"/>
    <lineage>
        <taxon>Viruses</taxon>
        <taxon>Riboviria</taxon>
        <taxon>Orthornavirae</taxon>
        <taxon>Pisuviricota</taxon>
        <taxon>Pisoniviricetes</taxon>
        <taxon>Nidovirales</taxon>
        <taxon>Arnidovirineae</taxon>
        <taxon>Arteriviridae</taxon>
        <taxon>Variarterivirinae</taxon>
        <taxon>Betaarterivirus</taxon>
        <taxon>Chibartevirus</taxon>
        <taxon>Betaarterivirus ninrav</taxon>
    </lineage>
</organism>
<evidence type="ECO:0000256" key="42">
    <source>
        <dbReference type="ARBA" id="ARBA00023239"/>
    </source>
</evidence>
<dbReference type="Gene3D" id="2.40.10.10">
    <property type="entry name" value="Trypsin-like serine proteases"/>
    <property type="match status" value="2"/>
</dbReference>
<keyword evidence="33" id="KW-1127">Modulation of host ubiquitin pathway by viral deubiquitinase</keyword>
<comment type="subunit">
    <text evidence="54">Interacts with host DDX18; this interaction redistributes host DDX18 to the cytoplasm.</text>
</comment>
<keyword evidence="10" id="KW-1048">Host nucleus</keyword>
<evidence type="ECO:0000256" key="65">
    <source>
        <dbReference type="ARBA" id="ARBA00058251"/>
    </source>
</evidence>
<keyword evidence="13" id="KW-1130">Modulation of host ubiquitin pathway by virus</keyword>
<evidence type="ECO:0000256" key="59">
    <source>
        <dbReference type="ARBA" id="ARBA00045435"/>
    </source>
</evidence>
<evidence type="ECO:0000256" key="50">
    <source>
        <dbReference type="ARBA" id="ARBA00043872"/>
    </source>
</evidence>
<sequence length="3925" mass="428106">MSGMFDRCVCTPNARVFMAEGQVYCTRCLAARPLLSLQKQDKNLGVLGLFYAPKEPLSWTCPQGYPTPECSPAGCCWLSAIFPIARMTSGNGNFFQRLERVAQVIYAEGALTPRALDHLYVYDRGCKWYPITGPVPGVAVFANSMHVSDRPFPGATHVLTNLPLPQRPKAQPFCPFERANANVWAWGDYVVYETEGKWSWARRGDCSVQFDPVPKEHRLAVYHLIENFPEHHIVTLANYTFDHSGVSYRPDRHEGHLRPGSVPDGLCWRHVFGSLDAKKQAAEIRTAVQFGYQTKHGVPGKYIQRRLQVNGLRAVIDRDGPIAVEAFSTATSWIRHLNVSSPTTPDFVEICRIRVEPNTAPLESSDEKIFRFGQHKWYGAGKKQRAKRAAKEEKEMSPPPLTARQLADAKKTEIIGQRLHARLNAYSPPGDGNCGWHCLSAVANRMISNVFESSLPTRFRDSHDWASDDDLVSVISAAGLPVGLNRCGYCCDAKYVLHLTDDHWTVTCNPGVAPKQLPLACIHGVCQHVGRQVGGSPPPVDKIHPGFNSMLESLMSLPSSAIALGMQELLAVPADTESARSVRRSDVSMMLPNNIDLQLPAVPGEQVSALDLSRSDVGTPTDSVRETWTVSQALARLDTNDAKKFCDIRDLLVGLFAASGVTQQEVDDAINASIASCSNLSECCAVLEKSLCRTAVTKSKCDLTAYFPEYRPANPCRAVVPVKPVKTVTKETGWTPHGLDVRPQQVSVPLSAETVMNFTYPGCADAHYAITGVCRRISLGIREKYGFGKRHPTDPWYPDTPQDLTDLIDKAEEDFTQMAGAQLSLENMIWFCQEFDVERHVASYTWTPCDAPPEVPPDSQVQRRRHTVDAPTGSVAVVAAPAVEVPDSWEDLCDGGASQPLPLDFTLGTLSSVSAEPVQCEPLDLSTSGSVKFGPPASQCAGITSADLGPLAPPECGSVLDLSGSSTTVFDLTQRNESPTPSSPASSASSAVLPVERPPKSAQALIDAQGDMCRTLTEIKFRARNMCLAACDPTRLTDPATEAWVNCMWDRLDLLTWKNKSKYQAAFQLGDLSMLPGMILETPPPYPCPVMLPLGSPPRSATPESDVTLRTLSEHPPCPPGACTEKDASAPALADSEDSPPPAPAGSDPVPPPGDSQAPSRSTFCGGIFASAASTAAGLCDGFSRQVFAVASHLPAFFARAFHSGGGYTSGDWCFAAFVLCCLLLCYSYPPVGCAPLLGVFSGSGRRVRIGVFGVWLAFAIILFRPTPDPIAAACDSDSPDCRRVLLDFERQQPWDPVRSLVVGPLGLGTAILGRLLGGARYFWFVLLRLCFLGDLLLAGAYIVSQGRCKRCWGRCVRMAPSEIPLNVFPFTRATRTSLVDLCNRYCAPKGIDPIFVASGWRGCYSGDSPIEQPSSTPISYVNLDEKKISSRTVVSPPYDPSQAIKCLKVLQAGGAMAACRVPAVVKLTQVPFLAPFLPKLPVNPDARIVVDSETFTCALRSGYDTSNFILGEGNFAELNGLKIQQLQRPKGGFTYGMASLHAVVWVVAHMILGIYVTRPSQCGTGTSDPWCSDPFSVPVFGSGTLCTSNLCISPSGLTLPLATALRDFGAREASIVGLVLLAVACVAHRLAVKADALAVLFSLVAYVYPLASWALACFPVLMRWLPLHPFTALWVHFFLVACNPPAGGLALAFSFTCWILGRYTQVAGLVTPYDIHSHTSGPRGAAAILTAPEGTYLAAVRRAALTGKTIMFCPSGVGSLLEGAFRTSKPCLNTVNVVGSSMGSGGVFTYQGKKVCVTATHVLSGNTARVTGPGYNRLLEFTTNGDFAYADVPDWVGPAPEAKAAPPTWCGRAFWLTASGVEPGVIGDGYAFCFTACGDSGSPVLTEGGDLVGIHTGSNKQGGGLVTRPDGQTCSIRGVKLSELSKHFAGPHVPLGDLKLGPHIETDVSTLPADLCALLSAKPTLEGGLSTVQLLCVFFLLWRMMGYAYTPFIAVGFFCLNEVLPAVLVRSCFSFGMFVLAWLTPWSAQVLMIRLLTAALNRNRWSLLFYSTGAIVGFVSDFATTKGYFLGQVLSFSTYCFAPRALVMTSVSPVVIVGLAHFMAVVLWLFKYRTLHNLLVGDGVFSAAFFLRYFAEGKLRDGVSASCGFNCESLTGALACKLSDDDLSFLTRLTDFKCFVSASNMRNAANQYIEAAYAKALRLELSQLVQVEKMKGVLARLDAFASTTVPSVTVGDVVVVLGSTPVGQVFELMVGSTKHAIQSIETRVLAGTKFTVGRVVDPKPAPALRSVPVPVPTSHLEWGPASDDRVLKGKKSRKYEKISDHVIDGRKYEKWWDKASGDVFYRSSHDDDCHQTIIGGNGMVTRVGYEGCAPMDAPDLSKCKLIKIKDIDGRRYQHWYDPQTKVTWLIECEGRPAVTDYSTALEAARLNVDQALTSMGAGQELTAAEVEKLKRIIDQLQSLTKEQCLNLLTASGLSRCGRGGLVVSPTAVKIVRYHSRTFSLGDVNLKVTTEAEASESERHGHVVVARPSDGGAVLLRPSPPTLIDVLIQHADTVPGIQPDHGPGNTGVDGSVWDFETNPTKEELELSRQIIAACDLRRGDAPALGLPYLLHPVRGDPYRAFGVLKNTRFGDINYLTPADTNNPVHVAACYTTGTTPVTDGKSVVATTLPAGFELYVPTIPASVLEYLDSRHDCPIMYTEHGSAQAAAKDLSKYDLSTQGFVLPGVLRLVRRYLHSHIGRCPPIHRPSNYPAKNSQAGVNGARFPTRDIQGIPDIDLLCAQAVREHWQTVTPCTLKKQYCSKKKTRTILGTNNFIALAHRAALSGVTQGFMKKGLNSPIALGKNKFKELTQDVCGRCLEADLASCDRSTPAVIRWFTAHVLYELACSEEALLSYVLNCCHDVVSTQTGTITKRGGLSSGDPITSVSNTVYSLVIYAQHMVLSFLKSGHHYGLLYLQDQLKFEDMLQVQPLLVYSDDLVLHSESSLVPNYHWWVEHLDLMLGFKTDPAKTCITDSPSFLGCRILNKRQLVPNRDRVLAALAYHMKATNVSEYYASAAAILMDSCACVEYDPDWFEDLVVGMAQCAKKDGYSFPGPPFFMSMWEKLRTCYEGKKHRLCGICGAVAPYASACGLDLCSYHTHFHQHCPVIIWCGHAAGSRTCEQCSNPTASGKSELDQVLKQVPYKPPRTVVMRVESGLTVLDPGRYQTRRGLIAVRRGIRGNEVDLPDGDHQCTPLLPTCKDINMVAVARNVLLSKFVIGPPGSGKTSWLLRQVQEGDVVYTPTHQTMLDIIKALGTCRFNIPAGTNLVFPPPSRSGPWVRVLAGGWCPGRNSYLDEAAYCNHLDVLRLLSKTPLTCLGDFRQLTPVGFESHCFAFDLMPRTQLTTIWRFGQNICQAIQSEYEKELLSHARHTRVVHVQKPVWYGQVLTPYHKDRENGAITIDSSQGATFDVVTIHLPTPGSLNRPRALVALTRARHAVFIYDPHDQMGQFFSVPAEQTPCNIVVPRDGNLVVLDRHNKECTVAEALGNGDKFRVTDKFAVDTLRTVCADLEGSASPLPKVARNLGFYFSPDLPQFAKLPEDLAPHWPVVTCRNEPRWPDRLVASMRPLCSQSRACVGAGYMVGPSTFLGIPGVVSYYLTHYAKGEPQQLPDTIFSTGRLEIDCREYLDEREKEIAALFPHAFIGETTGTQVGGCHHVTSKYLPRNLPRESVAIVGVSSPGKAAKALCTLTDRVLPDLLPYLSPETQSKCWKLSLDFKPCRLMVWKDKTAYFQLEGKYFSWYELAAYAQYIQVPPKATVFLDPCMGPAEVNRAVVGSTDWNCQLSITPYDYGARAVLTSCDVWDMPPCYRLVGCAGFVCNDPVLGDSNVRFAHLYFRTENDWEDFNQEAFSAQVNTSYRTRLNEPRYLFPSGDCIRPVLGATRD</sequence>
<dbReference type="Gene3D" id="3.30.1330.220">
    <property type="entry name" value="Arterivirus nonstructural protein 7 alpha"/>
    <property type="match status" value="1"/>
</dbReference>
<dbReference type="InterPro" id="IPR038451">
    <property type="entry name" value="Arteri_nsp7a_sf"/>
</dbReference>
<keyword evidence="16 70" id="KW-0812">Transmembrane</keyword>
<dbReference type="PROSITE" id="PS51538">
    <property type="entry name" value="AV_CP"/>
    <property type="match status" value="1"/>
</dbReference>
<comment type="function">
    <text evidence="64">Plays a role in the initial induction of autophagosomes from host endoplasmic reticulum.</text>
</comment>
<keyword evidence="37" id="KW-1102">Inhibition of host PKR by virus</keyword>
<keyword evidence="42" id="KW-0456">Lyase</keyword>
<dbReference type="GO" id="GO:0039580">
    <property type="term" value="P:symbiont-mediated suppression of host PKR/eIFalpha signaling"/>
    <property type="evidence" value="ECO:0007669"/>
    <property type="project" value="UniProtKB-KW"/>
</dbReference>
<dbReference type="InterPro" id="IPR043502">
    <property type="entry name" value="DNA/RNA_pol_sf"/>
</dbReference>
<evidence type="ECO:0000256" key="69">
    <source>
        <dbReference type="SAM" id="MobiDB-lite"/>
    </source>
</evidence>
<feature type="active site" evidence="68">
    <location>
        <position position="3682"/>
    </location>
</feature>
<dbReference type="GO" id="GO:0008270">
    <property type="term" value="F:zinc ion binding"/>
    <property type="evidence" value="ECO:0007669"/>
    <property type="project" value="UniProtKB-KW"/>
</dbReference>
<keyword evidence="15" id="KW-0808">Transferase</keyword>
<evidence type="ECO:0000256" key="60">
    <source>
        <dbReference type="ARBA" id="ARBA00045585"/>
    </source>
</evidence>
<keyword evidence="28" id="KW-1114">Inhibition of host interferon signaling pathway by virus</keyword>
<dbReference type="PROSITE" id="PS51947">
    <property type="entry name" value="NIRAN"/>
    <property type="match status" value="1"/>
</dbReference>
<feature type="compositionally biased region" description="Pro residues" evidence="69">
    <location>
        <begin position="1139"/>
        <end position="1154"/>
    </location>
</feature>
<feature type="domain" description="4Fe-4S ferredoxin-type" evidence="72">
    <location>
        <begin position="1340"/>
        <end position="1371"/>
    </location>
</feature>
<dbReference type="GO" id="GO:0042025">
    <property type="term" value="C:host cell nucleus"/>
    <property type="evidence" value="ECO:0007669"/>
    <property type="project" value="UniProtKB-SubCell"/>
</dbReference>
<evidence type="ECO:0000256" key="61">
    <source>
        <dbReference type="ARBA" id="ARBA00047158"/>
    </source>
</evidence>
<keyword evidence="29" id="KW-0862">Zinc</keyword>
<keyword evidence="39" id="KW-1038">Host endoplasmic reticulum</keyword>
<evidence type="ECO:0000256" key="53">
    <source>
        <dbReference type="ARBA" id="ARBA00044014"/>
    </source>
</evidence>
<dbReference type="PROSITE" id="PS51652">
    <property type="entry name" value="AV_ZBD"/>
    <property type="match status" value="1"/>
</dbReference>
<evidence type="ECO:0000256" key="68">
    <source>
        <dbReference type="PROSITE-ProRule" id="PRU01303"/>
    </source>
</evidence>
<comment type="catalytic activity">
    <reaction evidence="46">
        <text>uridylyl-uridylyl-ribonucleotide-RNA = a 3'-end uridylyl-2',3'-cyclophospho-uridine-RNA + a 5'-end dephospho-ribonucleoside-RNA</text>
        <dbReference type="Rhea" id="RHEA:67732"/>
        <dbReference type="Rhea" id="RHEA-COMP:13936"/>
        <dbReference type="Rhea" id="RHEA-COMP:17334"/>
        <dbReference type="Rhea" id="RHEA-COMP:17335"/>
        <dbReference type="ChEBI" id="CHEBI:138284"/>
        <dbReference type="ChEBI" id="CHEBI:173079"/>
        <dbReference type="ChEBI" id="CHEBI:173080"/>
    </reaction>
</comment>
<feature type="transmembrane region" description="Helical" evidence="70">
    <location>
        <begin position="2086"/>
        <end position="2111"/>
    </location>
</feature>
<evidence type="ECO:0000256" key="24">
    <source>
        <dbReference type="ARBA" id="ARBA00022801"/>
    </source>
</evidence>
<dbReference type="Pfam" id="PF05411">
    <property type="entry name" value="Peptidase_C32"/>
    <property type="match status" value="1"/>
</dbReference>
<dbReference type="CDD" id="cd18786">
    <property type="entry name" value="SF1_C"/>
    <property type="match status" value="1"/>
</dbReference>
<dbReference type="Gene3D" id="2.30.31.30">
    <property type="entry name" value="Arterivirus nps1beta, nuclease domain"/>
    <property type="match status" value="1"/>
</dbReference>
<keyword evidence="32" id="KW-1043">Host membrane</keyword>
<evidence type="ECO:0000256" key="4">
    <source>
        <dbReference type="ARBA" id="ARBA00004301"/>
    </source>
</evidence>
<feature type="domain" description="NendoU" evidence="80">
    <location>
        <begin position="3651"/>
        <end position="3773"/>
    </location>
</feature>
<dbReference type="GO" id="GO:0003968">
    <property type="term" value="F:RNA-directed RNA polymerase activity"/>
    <property type="evidence" value="ECO:0007669"/>
    <property type="project" value="UniProtKB-KW"/>
</dbReference>
<keyword evidence="11" id="KW-0945">Host-virus interaction</keyword>
<dbReference type="PROSITE" id="PS51379">
    <property type="entry name" value="4FE4S_FER_2"/>
    <property type="match status" value="1"/>
</dbReference>
<evidence type="ECO:0000256" key="26">
    <source>
        <dbReference type="ARBA" id="ARBA00022807"/>
    </source>
</evidence>
<dbReference type="Gene3D" id="3.30.40.20">
    <property type="entry name" value="Chymotrypsin-like serine protease, domain 3"/>
    <property type="match status" value="1"/>
</dbReference>
<keyword evidence="43" id="KW-0922">Interferon antiviral system evasion</keyword>
<dbReference type="GO" id="GO:0004252">
    <property type="term" value="F:serine-type endopeptidase activity"/>
    <property type="evidence" value="ECO:0007669"/>
    <property type="project" value="InterPro"/>
</dbReference>
<keyword evidence="25" id="KW-0347">Helicase</keyword>
<evidence type="ECO:0000259" key="75">
    <source>
        <dbReference type="PROSITE" id="PS51539"/>
    </source>
</evidence>
<comment type="subunit">
    <text evidence="53">Interacts with host LGALS3.</text>
</comment>
<dbReference type="InterPro" id="IPR044348">
    <property type="entry name" value="NSP10_1B_Av"/>
</dbReference>
<evidence type="ECO:0000256" key="3">
    <source>
        <dbReference type="ARBA" id="ARBA00004147"/>
    </source>
</evidence>
<dbReference type="GO" id="GO:0003724">
    <property type="term" value="F:RNA helicase activity"/>
    <property type="evidence" value="ECO:0007669"/>
    <property type="project" value="UniProtKB-EC"/>
</dbReference>
<evidence type="ECO:0000259" key="78">
    <source>
        <dbReference type="PROSITE" id="PS51657"/>
    </source>
</evidence>
<keyword evidence="21" id="KW-0688">Ribosomal frameshifting</keyword>
<evidence type="ECO:0000256" key="19">
    <source>
        <dbReference type="ARBA" id="ARBA00022723"/>
    </source>
</evidence>
<accession>A0A1L6Z3P9</accession>
<dbReference type="PROSITE" id="PS51493">
    <property type="entry name" value="AV_NSP4_PRO"/>
    <property type="match status" value="1"/>
</dbReference>
<dbReference type="InterPro" id="IPR027351">
    <property type="entry name" value="(+)RNA_virus_helicase_core_dom"/>
</dbReference>
<dbReference type="SUPFAM" id="SSF52540">
    <property type="entry name" value="P-loop containing nucleoside triphosphate hydrolases"/>
    <property type="match status" value="1"/>
</dbReference>
<keyword evidence="36 70" id="KW-1133">Transmembrane helix</keyword>
<comment type="function">
    <text evidence="60">Plays a role in blocking host mRNA nuclear export to the cytoplasm and subversion of host protein synthesis. Additionally, inhibits the interferon-activated JAK/STAT signal transduction by mediating the ubiquitination and subsequent proteasomal degradation of host KPNA1. Repurposes the host antiviral stress granules into a proviral platform to counteract the EIF2AK2/PKR restriction, thereby regulating the host inflammatory response.</text>
</comment>
<dbReference type="CDD" id="cd21160">
    <property type="entry name" value="NendoU_av_Nsp11-like"/>
    <property type="match status" value="1"/>
</dbReference>
<feature type="domain" description="RdRp catalytic" evidence="71">
    <location>
        <begin position="2858"/>
        <end position="2992"/>
    </location>
</feature>
<evidence type="ECO:0000256" key="2">
    <source>
        <dbReference type="ARBA" id="ARBA00003927"/>
    </source>
</evidence>
<dbReference type="InterPro" id="IPR031932">
    <property type="entry name" value="Arteri_nsp7a"/>
</dbReference>
<evidence type="ECO:0000256" key="14">
    <source>
        <dbReference type="ARBA" id="ARBA00022670"/>
    </source>
</evidence>
<evidence type="ECO:0000256" key="31">
    <source>
        <dbReference type="ARBA" id="ARBA00022863"/>
    </source>
</evidence>
<dbReference type="Gene3D" id="3.90.70.60">
    <property type="entry name" value="Porcine arterivirus-type cysteine proteinase alpha domain"/>
    <property type="match status" value="1"/>
</dbReference>
<dbReference type="GO" id="GO:0005524">
    <property type="term" value="F:ATP binding"/>
    <property type="evidence" value="ECO:0007669"/>
    <property type="project" value="UniProtKB-KW"/>
</dbReference>
<feature type="transmembrane region" description="Helical" evidence="70">
    <location>
        <begin position="1990"/>
        <end position="2010"/>
    </location>
</feature>
<evidence type="ECO:0000256" key="18">
    <source>
        <dbReference type="ARBA" id="ARBA00022722"/>
    </source>
</evidence>
<dbReference type="CDD" id="cd21166">
    <property type="entry name" value="NTD_av_Nsp11-like"/>
    <property type="match status" value="1"/>
</dbReference>
<dbReference type="CDD" id="cd17937">
    <property type="entry name" value="DEXXYc_viral_SF1-N"/>
    <property type="match status" value="1"/>
</dbReference>
<dbReference type="InterPro" id="IPR044320">
    <property type="entry name" value="NSP11_Av_N"/>
</dbReference>
<keyword evidence="38 70" id="KW-0472">Membrane</keyword>
<evidence type="ECO:0000259" key="71">
    <source>
        <dbReference type="PROSITE" id="PS50507"/>
    </source>
</evidence>
<evidence type="ECO:0000256" key="27">
    <source>
        <dbReference type="ARBA" id="ARBA00022825"/>
    </source>
</evidence>
<dbReference type="PROSITE" id="PS51961">
    <property type="entry name" value="AV_NSP11N_COV_NSP15M"/>
    <property type="match status" value="1"/>
</dbReference>
<dbReference type="Pfam" id="PF05579">
    <property type="entry name" value="Peptidase_S32"/>
    <property type="match status" value="1"/>
</dbReference>
<dbReference type="GO" id="GO:0039694">
    <property type="term" value="P:viral RNA genome replication"/>
    <property type="evidence" value="ECO:0007669"/>
    <property type="project" value="InterPro"/>
</dbReference>
<dbReference type="GO" id="GO:0033644">
    <property type="term" value="C:host cell membrane"/>
    <property type="evidence" value="ECO:0007669"/>
    <property type="project" value="UniProtKB-SubCell"/>
</dbReference>
<dbReference type="SUPFAM" id="SSF142877">
    <property type="entry name" value="EndoU-like"/>
    <property type="match status" value="1"/>
</dbReference>
<evidence type="ECO:0000256" key="44">
    <source>
        <dbReference type="ARBA" id="ARBA00023268"/>
    </source>
</evidence>
<proteinExistence type="inferred from homology"/>
<dbReference type="InterPro" id="IPR008741">
    <property type="entry name" value="AV_PCPalpha"/>
</dbReference>
<feature type="domain" description="(+)RNA virus helicase C-terminal" evidence="78">
    <location>
        <begin position="3229"/>
        <end position="3514"/>
    </location>
</feature>
<dbReference type="InterPro" id="IPR008743">
    <property type="entry name" value="Arterivirus_Nsp2_C33"/>
</dbReference>
<evidence type="ECO:0000256" key="67">
    <source>
        <dbReference type="PROSITE-ProRule" id="PRU00985"/>
    </source>
</evidence>
<keyword evidence="9" id="KW-0696">RNA-directed RNA polymerase</keyword>
<feature type="domain" description="Peptidase C33" evidence="74">
    <location>
        <begin position="425"/>
        <end position="532"/>
    </location>
</feature>
<dbReference type="PROSITE" id="PS51958">
    <property type="entry name" value="NENDOU"/>
    <property type="match status" value="1"/>
</dbReference>
<keyword evidence="22 68" id="KW-0255">Endonuclease</keyword>
<evidence type="ECO:0000256" key="32">
    <source>
        <dbReference type="ARBA" id="ARBA00022870"/>
    </source>
</evidence>
<comment type="function">
    <text evidence="48">Contains the activities necessary for the transcription of negative stranded RNA, leader RNA, subgenomic mRNAs and progeny virion RNA as well as proteinases responsible for the cleavage of the polyprotein into functional products.</text>
</comment>
<comment type="subunit">
    <text evidence="58">Interacts with host IFITM1.</text>
</comment>
<dbReference type="GO" id="GO:0039648">
    <property type="term" value="P:symbiont-mediated perturbation of host ubiquitin-like protein modification"/>
    <property type="evidence" value="ECO:0007669"/>
    <property type="project" value="UniProtKB-KW"/>
</dbReference>
<evidence type="ECO:0000313" key="83">
    <source>
        <dbReference type="Proteomes" id="UP000201837"/>
    </source>
</evidence>
<evidence type="ECO:0000256" key="66">
    <source>
        <dbReference type="ARBA" id="ARBA00060223"/>
    </source>
</evidence>
<evidence type="ECO:0000256" key="41">
    <source>
        <dbReference type="ARBA" id="ARBA00023208"/>
    </source>
</evidence>
<dbReference type="KEGG" id="vg:30854465"/>
<comment type="function">
    <text evidence="66">Inhibits host IFN-beta production. Plays a role in the degradation of the host transcriptional activator CREBBP protein. The degradation of host CREBBP which is a key component of the IFN enhanceosome is likely responsible for the inhibition of interferon mediated by Nsp1-alpha. Also participates in the inhibition of host NF-kappa-B activation by counteracting LUBAC-dependent induction of NF-kappa-B. Reduces host NEMO ubiquitination by blocking the interaction between the two LUBAC complex components RNF31 and SHARPIN.</text>
</comment>
<comment type="function">
    <text evidence="52">Plays a role in the inhibition of the immune response by interacting with host IFITM1. This interaction leads to the proteasomal degradation of the IFN-induced antiviral protein IFITM1.</text>
</comment>
<comment type="catalytic activity">
    <reaction evidence="63">
        <text>ATP + H2O = ADP + phosphate + H(+)</text>
        <dbReference type="Rhea" id="RHEA:13065"/>
        <dbReference type="ChEBI" id="CHEBI:15377"/>
        <dbReference type="ChEBI" id="CHEBI:15378"/>
        <dbReference type="ChEBI" id="CHEBI:30616"/>
        <dbReference type="ChEBI" id="CHEBI:43474"/>
        <dbReference type="ChEBI" id="CHEBI:456216"/>
        <dbReference type="EC" id="3.6.4.12"/>
    </reaction>
</comment>
<evidence type="ECO:0000256" key="33">
    <source>
        <dbReference type="ARBA" id="ARBA00022876"/>
    </source>
</evidence>
<keyword evidence="27" id="KW-0720">Serine protease</keyword>
<comment type="subunit">
    <text evidence="57">Interacts with host DDX5.</text>
</comment>
<feature type="transmembrane region" description="Helical" evidence="70">
    <location>
        <begin position="1674"/>
        <end position="1702"/>
    </location>
</feature>
<feature type="transmembrane region" description="Helical" evidence="70">
    <location>
        <begin position="1638"/>
        <end position="1662"/>
    </location>
</feature>
<dbReference type="InterPro" id="IPR017896">
    <property type="entry name" value="4Fe4S_Fe-S-bd"/>
</dbReference>
<comment type="subunit">
    <text evidence="56">Nsp1-alpha papain-like: Interacts with host RNF31.</text>
</comment>
<evidence type="ECO:0000256" key="28">
    <source>
        <dbReference type="ARBA" id="ARBA00022830"/>
    </source>
</evidence>
<evidence type="ECO:0000256" key="64">
    <source>
        <dbReference type="ARBA" id="ARBA00049963"/>
    </source>
</evidence>
<dbReference type="GO" id="GO:0004843">
    <property type="term" value="F:cysteine-type deubiquitinase activity"/>
    <property type="evidence" value="ECO:0007669"/>
    <property type="project" value="UniProtKB-EC"/>
</dbReference>
<dbReference type="GO" id="GO:0039563">
    <property type="term" value="P:symbiont-mediated suppression of host JAK-STAT cascade via inhibition of STAT1 activity"/>
    <property type="evidence" value="ECO:0007669"/>
    <property type="project" value="UniProtKB-KW"/>
</dbReference>
<comment type="function">
    <text evidence="65">Multifunctional protein that acts as a viral protease and as a viral antagonist of host immune response. Cleaves the nsp2/nsp3 site in the viral polyprotein. Displays deubiquitinating activity that cleaves both ubiquitinated and ISGylated products and therefore inhibits ubiquitin and ISG15-dependent host innate immunity. Also deubiquinates host NFKBIA, thereby interfering with NFKBIA degradation and impairing subsequent NF-kappa-B activation.</text>
</comment>
<evidence type="ECO:0000256" key="7">
    <source>
        <dbReference type="ARBA" id="ARBA00010965"/>
    </source>
</evidence>
<feature type="transmembrane region" description="Helical" evidence="70">
    <location>
        <begin position="2118"/>
        <end position="2136"/>
    </location>
</feature>
<evidence type="ECO:0000256" key="48">
    <source>
        <dbReference type="ARBA" id="ARBA00043841"/>
    </source>
</evidence>
<dbReference type="InterPro" id="IPR046440">
    <property type="entry name" value="AV_NSP11N_COV_NSP15M"/>
</dbReference>
<keyword evidence="19" id="KW-0479">Metal-binding</keyword>
<evidence type="ECO:0000256" key="20">
    <source>
        <dbReference type="ARBA" id="ARBA00022741"/>
    </source>
</evidence>
<dbReference type="InterPro" id="IPR025773">
    <property type="entry name" value="AV_PCPbeta"/>
</dbReference>
<evidence type="ECO:0000256" key="13">
    <source>
        <dbReference type="ARBA" id="ARBA00022662"/>
    </source>
</evidence>
<evidence type="ECO:0000256" key="51">
    <source>
        <dbReference type="ARBA" id="ARBA00043920"/>
    </source>
</evidence>
<evidence type="ECO:0000256" key="63">
    <source>
        <dbReference type="ARBA" id="ARBA00047995"/>
    </source>
</evidence>
<dbReference type="InterPro" id="IPR032855">
    <property type="entry name" value="NSP2-B_epitope"/>
</dbReference>
<evidence type="ECO:0000256" key="9">
    <source>
        <dbReference type="ARBA" id="ARBA00022484"/>
    </source>
</evidence>
<dbReference type="InterPro" id="IPR008760">
    <property type="entry name" value="EAV_peptidase_S32"/>
</dbReference>
<dbReference type="Pfam" id="PF21905">
    <property type="entry name" value="Zf-Nsp1alpha"/>
    <property type="match status" value="1"/>
</dbReference>
<keyword evidence="83" id="KW-1185">Reference proteome</keyword>
<keyword evidence="23 67" id="KW-0863">Zinc-finger</keyword>
<feature type="compositionally biased region" description="Polar residues" evidence="69">
    <location>
        <begin position="1102"/>
        <end position="1111"/>
    </location>
</feature>
<dbReference type="SUPFAM" id="SSF50494">
    <property type="entry name" value="Trypsin-like serine proteases"/>
    <property type="match status" value="1"/>
</dbReference>
<comment type="catalytic activity">
    <reaction evidence="62">
        <text>ATP + H2O = ADP + phosphate + H(+)</text>
        <dbReference type="Rhea" id="RHEA:13065"/>
        <dbReference type="ChEBI" id="CHEBI:15377"/>
        <dbReference type="ChEBI" id="CHEBI:15378"/>
        <dbReference type="ChEBI" id="CHEBI:30616"/>
        <dbReference type="ChEBI" id="CHEBI:43474"/>
        <dbReference type="ChEBI" id="CHEBI:456216"/>
        <dbReference type="EC" id="3.6.4.13"/>
    </reaction>
</comment>
<evidence type="ECO:0000256" key="37">
    <source>
        <dbReference type="ARBA" id="ARBA00023041"/>
    </source>
</evidence>
<evidence type="ECO:0000256" key="43">
    <source>
        <dbReference type="ARBA" id="ARBA00023258"/>
    </source>
</evidence>
<comment type="function">
    <text evidence="49">Cleaves the majority of cleavage sites present in the C-terminus of the polyprotein. Triggers host apoptosis through caspase-3, -8, and -9 activations. Subverts host innate immune responses through its protease activity. Targets the NF-kappa-B essential modulator NEMO and mediates its cleavage. Blocks host interferon beta induction and downstream signaling by cleaving mitochondrial MAVS, dislodging it from the mitochondria. Impairs host defense by cleaving host mRNA-decapping enzyme DCP1A to attenuate its antiviral activity.</text>
</comment>
<feature type="transmembrane region" description="Helical" evidence="70">
    <location>
        <begin position="1322"/>
        <end position="1345"/>
    </location>
</feature>
<protein>
    <recommendedName>
        <fullName evidence="8">Replicase polyprotein 1ab</fullName>
    </recommendedName>
    <alternativeName>
        <fullName evidence="47">ORF1ab polyprotein</fullName>
    </alternativeName>
</protein>
<dbReference type="InterPro" id="IPR001205">
    <property type="entry name" value="RNA-dir_pol_C"/>
</dbReference>
<dbReference type="GO" id="GO:0075523">
    <property type="term" value="P:viral translational frameshifting"/>
    <property type="evidence" value="ECO:0007669"/>
    <property type="project" value="UniProtKB-KW"/>
</dbReference>
<evidence type="ECO:0000259" key="76">
    <source>
        <dbReference type="PROSITE" id="PS51540"/>
    </source>
</evidence>
<feature type="domain" description="AV-Nsp11N/CoV-Nsp15M" evidence="81">
    <location>
        <begin position="3553"/>
        <end position="3649"/>
    </location>
</feature>
<dbReference type="CDD" id="cd21410">
    <property type="entry name" value="1B_av_Nsp10-like"/>
    <property type="match status" value="1"/>
</dbReference>
<comment type="function">
    <text evidence="50">Plays a role in the inhibition of host STAT3 signaling pathway by inducing the degradation of STAT3.</text>
</comment>
<dbReference type="GO" id="GO:0006508">
    <property type="term" value="P:proteolysis"/>
    <property type="evidence" value="ECO:0007669"/>
    <property type="project" value="UniProtKB-KW"/>
</dbReference>
<evidence type="ECO:0000256" key="49">
    <source>
        <dbReference type="ARBA" id="ARBA00043848"/>
    </source>
</evidence>
<dbReference type="Pfam" id="PF05410">
    <property type="entry name" value="Peptidase_C31"/>
    <property type="match status" value="1"/>
</dbReference>
<evidence type="ECO:0000256" key="46">
    <source>
        <dbReference type="ARBA" id="ARBA00024600"/>
    </source>
</evidence>
<feature type="compositionally biased region" description="Low complexity" evidence="69">
    <location>
        <begin position="978"/>
        <end position="991"/>
    </location>
</feature>
<evidence type="ECO:0000256" key="34">
    <source>
        <dbReference type="ARBA" id="ARBA00022953"/>
    </source>
</evidence>
<keyword evidence="34" id="KW-0693">Viral RNA replication</keyword>
<feature type="active site" evidence="68">
    <location>
        <position position="3697"/>
    </location>
</feature>
<evidence type="ECO:0000256" key="47">
    <source>
        <dbReference type="ARBA" id="ARBA00029611"/>
    </source>
</evidence>
<evidence type="ECO:0000256" key="35">
    <source>
        <dbReference type="ARBA" id="ARBA00022961"/>
    </source>
</evidence>
<comment type="similarity">
    <text evidence="7">Belongs to the arteriviridae polyprotein family.</text>
</comment>
<evidence type="ECO:0000256" key="55">
    <source>
        <dbReference type="ARBA" id="ARBA00044017"/>
    </source>
</evidence>
<feature type="transmembrane region" description="Helical" evidence="70">
    <location>
        <begin position="1248"/>
        <end position="1264"/>
    </location>
</feature>
<dbReference type="Proteomes" id="UP000201837">
    <property type="component" value="Segment"/>
</dbReference>
<keyword evidence="44" id="KW-0511">Multifunctional enzyme</keyword>
<evidence type="ECO:0000256" key="36">
    <source>
        <dbReference type="ARBA" id="ARBA00022989"/>
    </source>
</evidence>
<dbReference type="Pfam" id="PF01443">
    <property type="entry name" value="Viral_helicase1"/>
    <property type="match status" value="1"/>
</dbReference>
<dbReference type="GO" id="GO:0044165">
    <property type="term" value="C:host cell endoplasmic reticulum"/>
    <property type="evidence" value="ECO:0007669"/>
    <property type="project" value="UniProtKB-SubCell"/>
</dbReference>
<dbReference type="Gene3D" id="3.40.50.300">
    <property type="entry name" value="P-loop containing nucleotide triphosphate hydrolases"/>
    <property type="match status" value="1"/>
</dbReference>
<dbReference type="CDD" id="cd23189">
    <property type="entry name" value="Arteriviridae_RdRp"/>
    <property type="match status" value="1"/>
</dbReference>
<feature type="domain" description="Peptidase C32" evidence="76">
    <location>
        <begin position="260"/>
        <end position="379"/>
    </location>
</feature>
<feature type="domain" description="NiRAN" evidence="79">
    <location>
        <begin position="2457"/>
        <end position="2619"/>
    </location>
</feature>
<dbReference type="GO" id="GO:0044220">
    <property type="term" value="C:host cell perinuclear region of cytoplasm"/>
    <property type="evidence" value="ECO:0007669"/>
    <property type="project" value="UniProtKB-SubCell"/>
</dbReference>
<dbReference type="PROSITE" id="PS50507">
    <property type="entry name" value="RDRP_SSRNA_POS"/>
    <property type="match status" value="1"/>
</dbReference>
<keyword evidence="41" id="KW-1095">Inhibition of host ISG15 by virus</keyword>
<evidence type="ECO:0000259" key="81">
    <source>
        <dbReference type="PROSITE" id="PS51961"/>
    </source>
</evidence>
<dbReference type="GO" id="GO:0016829">
    <property type="term" value="F:lyase activity"/>
    <property type="evidence" value="ECO:0007669"/>
    <property type="project" value="UniProtKB-KW"/>
</dbReference>
<dbReference type="GO" id="GO:0004197">
    <property type="term" value="F:cysteine-type endopeptidase activity"/>
    <property type="evidence" value="ECO:0007669"/>
    <property type="project" value="InterPro"/>
</dbReference>
<dbReference type="GO" id="GO:0003723">
    <property type="term" value="F:RNA binding"/>
    <property type="evidence" value="ECO:0007669"/>
    <property type="project" value="InterPro"/>
</dbReference>
<evidence type="ECO:0000313" key="82">
    <source>
        <dbReference type="EMBL" id="APT40619.1"/>
    </source>
</evidence>
<dbReference type="Pfam" id="PF05412">
    <property type="entry name" value="Peptidase_C33"/>
    <property type="match status" value="1"/>
</dbReference>
<evidence type="ECO:0000259" key="77">
    <source>
        <dbReference type="PROSITE" id="PS51652"/>
    </source>
</evidence>
<dbReference type="SUPFAM" id="SSF56672">
    <property type="entry name" value="DNA/RNA polymerases"/>
    <property type="match status" value="1"/>
</dbReference>
<keyword evidence="26" id="KW-0788">Thiol protease</keyword>
<dbReference type="GO" id="GO:0004540">
    <property type="term" value="F:RNA nuclease activity"/>
    <property type="evidence" value="ECO:0007669"/>
    <property type="project" value="UniProtKB-ARBA"/>
</dbReference>
<feature type="domain" description="AV ZBD" evidence="77">
    <location>
        <begin position="3113"/>
        <end position="3176"/>
    </location>
</feature>
<evidence type="ECO:0000256" key="45">
    <source>
        <dbReference type="ARBA" id="ARBA00023280"/>
    </source>
</evidence>
<keyword evidence="12" id="KW-1090">Inhibition of host innate immune response by virus</keyword>
<dbReference type="Pfam" id="PF16749">
    <property type="entry name" value="Arteri_nsp7a"/>
    <property type="match status" value="1"/>
</dbReference>
<dbReference type="GO" id="GO:0006351">
    <property type="term" value="P:DNA-templated transcription"/>
    <property type="evidence" value="ECO:0007669"/>
    <property type="project" value="InterPro"/>
</dbReference>
<evidence type="ECO:0000256" key="57">
    <source>
        <dbReference type="ARBA" id="ARBA00044025"/>
    </source>
</evidence>
<evidence type="ECO:0000256" key="70">
    <source>
        <dbReference type="SAM" id="Phobius"/>
    </source>
</evidence>
<feature type="transmembrane region" description="Helical" evidence="70">
    <location>
        <begin position="1614"/>
        <end position="1632"/>
    </location>
</feature>
<dbReference type="GO" id="GO:0019082">
    <property type="term" value="P:viral protein processing"/>
    <property type="evidence" value="ECO:0007669"/>
    <property type="project" value="InterPro"/>
</dbReference>
<dbReference type="GO" id="GO:0030291">
    <property type="term" value="F:protein serine/threonine kinase inhibitor activity"/>
    <property type="evidence" value="ECO:0007669"/>
    <property type="project" value="UniProtKB-KW"/>
</dbReference>
<dbReference type="InterPro" id="IPR027417">
    <property type="entry name" value="P-loop_NTPase"/>
</dbReference>
<feature type="region of interest" description="Disordered" evidence="69">
    <location>
        <begin position="1091"/>
        <end position="1160"/>
    </location>
</feature>
<evidence type="ECO:0000256" key="16">
    <source>
        <dbReference type="ARBA" id="ARBA00022692"/>
    </source>
</evidence>
<feature type="active site" evidence="68">
    <location>
        <position position="3726"/>
    </location>
</feature>
<evidence type="ECO:0000256" key="29">
    <source>
        <dbReference type="ARBA" id="ARBA00022833"/>
    </source>
</evidence>
<dbReference type="GO" id="GO:0039579">
    <property type="term" value="P:symbiont-mediated suppression of host ISG15-protein conjugation"/>
    <property type="evidence" value="ECO:0007669"/>
    <property type="project" value="UniProtKB-KW"/>
</dbReference>
<dbReference type="PROSITE" id="PS51657">
    <property type="entry name" value="PSRV_HELICASE"/>
    <property type="match status" value="1"/>
</dbReference>
<evidence type="ECO:0000256" key="6">
    <source>
        <dbReference type="ARBA" id="ARBA00004407"/>
    </source>
</evidence>
<dbReference type="InterPro" id="IPR044314">
    <property type="entry name" value="NSP11_NendoU_Av"/>
</dbReference>
<evidence type="ECO:0000256" key="40">
    <source>
        <dbReference type="ARBA" id="ARBA00023200"/>
    </source>
</evidence>
<dbReference type="InterPro" id="IPR037227">
    <property type="entry name" value="EndoU-like"/>
</dbReference>
<dbReference type="GO" id="GO:0004519">
    <property type="term" value="F:endonuclease activity"/>
    <property type="evidence" value="ECO:0007669"/>
    <property type="project" value="UniProtKB-UniRule"/>
</dbReference>
<dbReference type="GO" id="GO:0003678">
    <property type="term" value="F:DNA helicase activity"/>
    <property type="evidence" value="ECO:0007669"/>
    <property type="project" value="UniProtKB-EC"/>
</dbReference>
<evidence type="ECO:0000256" key="62">
    <source>
        <dbReference type="ARBA" id="ARBA00047984"/>
    </source>
</evidence>
<feature type="domain" description="Peptidase C31" evidence="75">
    <location>
        <begin position="69"/>
        <end position="180"/>
    </location>
</feature>
<keyword evidence="35" id="KW-1105">Inhibition of host STAT1 by virus</keyword>
<evidence type="ECO:0000256" key="30">
    <source>
        <dbReference type="ARBA" id="ARBA00022840"/>
    </source>
</evidence>
<keyword evidence="40" id="KW-1035">Host cytoplasm</keyword>
<dbReference type="CDD" id="cd21405">
    <property type="entry name" value="ZBD_av_Nsp10-like"/>
    <property type="match status" value="1"/>
</dbReference>
<evidence type="ECO:0000256" key="15">
    <source>
        <dbReference type="ARBA" id="ARBA00022679"/>
    </source>
</evidence>
<feature type="transmembrane region" description="Helical" evidence="70">
    <location>
        <begin position="1533"/>
        <end position="1556"/>
    </location>
</feature>
<dbReference type="InterPro" id="IPR038155">
    <property type="entry name" value="AV_PCPalpha_sf"/>
</dbReference>
<dbReference type="PROSITE" id="PS51540">
    <property type="entry name" value="AV_PCP_BETA"/>
    <property type="match status" value="1"/>
</dbReference>